<dbReference type="InterPro" id="IPR052159">
    <property type="entry name" value="Competence_DNA_uptake"/>
</dbReference>
<dbReference type="Pfam" id="PF03772">
    <property type="entry name" value="Competence"/>
    <property type="match status" value="1"/>
</dbReference>
<feature type="transmembrane region" description="Helical" evidence="6">
    <location>
        <begin position="29"/>
        <end position="47"/>
    </location>
</feature>
<evidence type="ECO:0000256" key="6">
    <source>
        <dbReference type="SAM" id="Phobius"/>
    </source>
</evidence>
<feature type="domain" description="ComEC/Rec2-related protein" evidence="7">
    <location>
        <begin position="243"/>
        <end position="485"/>
    </location>
</feature>
<dbReference type="Proteomes" id="UP000231464">
    <property type="component" value="Unassembled WGS sequence"/>
</dbReference>
<dbReference type="PANTHER" id="PTHR30619">
    <property type="entry name" value="DNA INTERNALIZATION/COMPETENCE PROTEIN COMEC/REC2"/>
    <property type="match status" value="1"/>
</dbReference>
<name>A0A2M6WAR5_9BACT</name>
<evidence type="ECO:0008006" key="11">
    <source>
        <dbReference type="Google" id="ProtNLM"/>
    </source>
</evidence>
<protein>
    <recommendedName>
        <fullName evidence="11">ComEC/Rec2-related protein domain-containing protein</fullName>
    </recommendedName>
</protein>
<feature type="transmembrane region" description="Helical" evidence="6">
    <location>
        <begin position="422"/>
        <end position="447"/>
    </location>
</feature>
<dbReference type="NCBIfam" id="TIGR00360">
    <property type="entry name" value="ComEC_N-term"/>
    <property type="match status" value="1"/>
</dbReference>
<sequence length="486" mass="54892">MRSHKIFFISALYFLIGIGARSVISFDIFYLFVLALLGFVLAIIFWSKEKSRLLLLGAFFLFFGAWRLEAALPKLTADYLVFYADKIVELTGRIDREPDQTEKYVKIVLADLELNDEGVLKPVVGKILVNAPKYGQEFNYGQTVFIRCEIEKPGKIKAKDPDRRDFDYGHYLKGQGVVMVCYQPFAINSRGITQNAARNFESKVDLLSKAERAYTNLLKMKQKFKTVIDENMSLRESGLLSAMILGYRREILPDLNNAFATTGLTHIIAISGLNITLIAALLFELLGIFGLTRAKSFWLSMLILFFYVLMIGAFASAARAFIMSFIYMYSLKIGRPAKAWNLILLAAVILLLINPLALMFDIGFQLSFLAILGLMIFQPIFSGWFEFVSDKFKIRSMLAMTLSAQVFTLPLIAYYFGRISLIAPLANLLVLPTLPVLTTIGFLMILSGLVWSQLAFTLGLILHFIVWYIIFVAELLSQVPYASIQL</sequence>
<feature type="transmembrane region" description="Helical" evidence="6">
    <location>
        <begin position="297"/>
        <end position="327"/>
    </location>
</feature>
<feature type="transmembrane region" description="Helical" evidence="6">
    <location>
        <begin position="366"/>
        <end position="385"/>
    </location>
</feature>
<feature type="transmembrane region" description="Helical" evidence="6">
    <location>
        <begin position="397"/>
        <end position="416"/>
    </location>
</feature>
<dbReference type="InterPro" id="IPR004477">
    <property type="entry name" value="ComEC_N"/>
</dbReference>
<keyword evidence="4 6" id="KW-1133">Transmembrane helix</keyword>
<proteinExistence type="predicted"/>
<comment type="subcellular location">
    <subcellularLocation>
        <location evidence="1">Cell membrane</location>
        <topology evidence="1">Multi-pass membrane protein</topology>
    </subcellularLocation>
</comment>
<accession>A0A2M6WAR5</accession>
<evidence type="ECO:0000256" key="2">
    <source>
        <dbReference type="ARBA" id="ARBA00022475"/>
    </source>
</evidence>
<gene>
    <name evidence="9" type="ORF">COU23_01420</name>
</gene>
<dbReference type="EMBL" id="PFBP01000022">
    <property type="protein sequence ID" value="PIT89903.1"/>
    <property type="molecule type" value="Genomic_DNA"/>
</dbReference>
<feature type="transmembrane region" description="Helical" evidence="6">
    <location>
        <begin position="454"/>
        <end position="473"/>
    </location>
</feature>
<evidence type="ECO:0000259" key="7">
    <source>
        <dbReference type="Pfam" id="PF03772"/>
    </source>
</evidence>
<feature type="transmembrane region" description="Helical" evidence="6">
    <location>
        <begin position="339"/>
        <end position="360"/>
    </location>
</feature>
<dbReference type="AlphaFoldDB" id="A0A2M6WAR5"/>
<organism evidence="9 10">
    <name type="scientific">Candidatus Kuenenbacteria bacterium CG10_big_fil_rev_8_21_14_0_10_36_11</name>
    <dbReference type="NCBI Taxonomy" id="1974618"/>
    <lineage>
        <taxon>Bacteria</taxon>
        <taxon>Candidatus Kueneniibacteriota</taxon>
    </lineage>
</organism>
<dbReference type="PANTHER" id="PTHR30619:SF1">
    <property type="entry name" value="RECOMBINATION PROTEIN 2"/>
    <property type="match status" value="1"/>
</dbReference>
<keyword evidence="5 6" id="KW-0472">Membrane</keyword>
<evidence type="ECO:0000313" key="9">
    <source>
        <dbReference type="EMBL" id="PIT89903.1"/>
    </source>
</evidence>
<keyword evidence="2" id="KW-1003">Cell membrane</keyword>
<evidence type="ECO:0000313" key="10">
    <source>
        <dbReference type="Proteomes" id="UP000231464"/>
    </source>
</evidence>
<evidence type="ECO:0000256" key="5">
    <source>
        <dbReference type="ARBA" id="ARBA00023136"/>
    </source>
</evidence>
<comment type="caution">
    <text evidence="9">The sequence shown here is derived from an EMBL/GenBank/DDBJ whole genome shotgun (WGS) entry which is preliminary data.</text>
</comment>
<dbReference type="InterPro" id="IPR025405">
    <property type="entry name" value="DUF4131"/>
</dbReference>
<evidence type="ECO:0000256" key="4">
    <source>
        <dbReference type="ARBA" id="ARBA00022989"/>
    </source>
</evidence>
<reference evidence="10" key="1">
    <citation type="submission" date="2017-09" db="EMBL/GenBank/DDBJ databases">
        <title>Depth-based differentiation of microbial function through sediment-hosted aquifers and enrichment of novel symbionts in the deep terrestrial subsurface.</title>
        <authorList>
            <person name="Probst A.J."/>
            <person name="Ladd B."/>
            <person name="Jarett J.K."/>
            <person name="Geller-Mcgrath D.E."/>
            <person name="Sieber C.M.K."/>
            <person name="Emerson J.B."/>
            <person name="Anantharaman K."/>
            <person name="Thomas B.C."/>
            <person name="Malmstrom R."/>
            <person name="Stieglmeier M."/>
            <person name="Klingl A."/>
            <person name="Woyke T."/>
            <person name="Ryan C.M."/>
            <person name="Banfield J.F."/>
        </authorList>
    </citation>
    <scope>NUCLEOTIDE SEQUENCE [LARGE SCALE GENOMIC DNA]</scope>
</reference>
<dbReference type="Pfam" id="PF13567">
    <property type="entry name" value="DUF4131"/>
    <property type="match status" value="1"/>
</dbReference>
<feature type="transmembrane region" description="Helical" evidence="6">
    <location>
        <begin position="53"/>
        <end position="72"/>
    </location>
</feature>
<dbReference type="GO" id="GO:0005886">
    <property type="term" value="C:plasma membrane"/>
    <property type="evidence" value="ECO:0007669"/>
    <property type="project" value="UniProtKB-SubCell"/>
</dbReference>
<evidence type="ECO:0000259" key="8">
    <source>
        <dbReference type="Pfam" id="PF13567"/>
    </source>
</evidence>
<evidence type="ECO:0000256" key="3">
    <source>
        <dbReference type="ARBA" id="ARBA00022692"/>
    </source>
</evidence>
<evidence type="ECO:0000256" key="1">
    <source>
        <dbReference type="ARBA" id="ARBA00004651"/>
    </source>
</evidence>
<feature type="transmembrane region" description="Helical" evidence="6">
    <location>
        <begin position="6"/>
        <end position="24"/>
    </location>
</feature>
<feature type="transmembrane region" description="Helical" evidence="6">
    <location>
        <begin position="267"/>
        <end position="291"/>
    </location>
</feature>
<feature type="domain" description="DUF4131" evidence="8">
    <location>
        <begin position="30"/>
        <end position="178"/>
    </location>
</feature>
<keyword evidence="3 6" id="KW-0812">Transmembrane</keyword>